<evidence type="ECO:0000259" key="9">
    <source>
        <dbReference type="Pfam" id="PF22640"/>
    </source>
</evidence>
<evidence type="ECO:0000313" key="10">
    <source>
        <dbReference type="EMBL" id="BBM86007.1"/>
    </source>
</evidence>
<keyword evidence="4 10" id="KW-0548">Nucleotidyltransferase</keyword>
<comment type="catalytic activity">
    <reaction evidence="7">
        <text>alpha-D-mannose 1-phosphate + GTP + H(+) = GDP-alpha-D-mannose + diphosphate</text>
        <dbReference type="Rhea" id="RHEA:15229"/>
        <dbReference type="ChEBI" id="CHEBI:15378"/>
        <dbReference type="ChEBI" id="CHEBI:33019"/>
        <dbReference type="ChEBI" id="CHEBI:37565"/>
        <dbReference type="ChEBI" id="CHEBI:57527"/>
        <dbReference type="ChEBI" id="CHEBI:58409"/>
        <dbReference type="EC" id="2.7.7.13"/>
    </reaction>
</comment>
<evidence type="ECO:0000256" key="4">
    <source>
        <dbReference type="ARBA" id="ARBA00022695"/>
    </source>
</evidence>
<keyword evidence="3 10" id="KW-0808">Transferase</keyword>
<dbReference type="FunFam" id="3.90.550.10:FF:000046">
    <property type="entry name" value="Mannose-1-phosphate guanylyltransferase (GDP)"/>
    <property type="match status" value="1"/>
</dbReference>
<sequence length="354" mass="40033">MQKLDNTHIVIMAGGGGTRFWPASRNIFPKQFLKLVDDTTMLRNTLQRVFPLVEPENIWILTNHLYKDIVIGEAREIPQKNVIVEPLRRDTAAAVMLAASIVKAENPKANMFVMPADHVITPQEKFHDELILANEYLVEHDSLFTFGIAPTYPSPQFGYIKVDAKDTKVTSVRKFVEKPTIDVAKEYLQQGKYFWNSGIFAWKVSTIVDKFARFLPQHYQGIETLSESWNGDNWQQNLEKVFSSLPSISIDYGIMEKEQDVFMLQASFSWNDVGSWEALESLHPGENSVVGEHIGIDTKNCVIYSGKQLVATIGVEDLVVAATEDAILVVPKNQTSKIKKLVSLLKEQGQDQYL</sequence>
<dbReference type="Pfam" id="PF22640">
    <property type="entry name" value="ManC_GMP_beta-helix"/>
    <property type="match status" value="1"/>
</dbReference>
<dbReference type="InterPro" id="IPR054566">
    <property type="entry name" value="ManC/GMP-like_b-helix"/>
</dbReference>
<dbReference type="SUPFAM" id="SSF53448">
    <property type="entry name" value="Nucleotide-diphospho-sugar transferases"/>
    <property type="match status" value="1"/>
</dbReference>
<proteinExistence type="inferred from homology"/>
<dbReference type="Gene3D" id="3.90.550.10">
    <property type="entry name" value="Spore Coat Polysaccharide Biosynthesis Protein SpsA, Chain A"/>
    <property type="match status" value="1"/>
</dbReference>
<protein>
    <recommendedName>
        <fullName evidence="2">mannose-1-phosphate guanylyltransferase</fullName>
        <ecNumber evidence="2">2.7.7.13</ecNumber>
    </recommendedName>
</protein>
<dbReference type="InterPro" id="IPR029044">
    <property type="entry name" value="Nucleotide-diphossugar_trans"/>
</dbReference>
<dbReference type="Pfam" id="PF00483">
    <property type="entry name" value="NTP_transferase"/>
    <property type="match status" value="1"/>
</dbReference>
<evidence type="ECO:0000259" key="8">
    <source>
        <dbReference type="Pfam" id="PF00483"/>
    </source>
</evidence>
<dbReference type="GO" id="GO:0005525">
    <property type="term" value="F:GTP binding"/>
    <property type="evidence" value="ECO:0007669"/>
    <property type="project" value="UniProtKB-KW"/>
</dbReference>
<evidence type="ECO:0000256" key="2">
    <source>
        <dbReference type="ARBA" id="ARBA00012387"/>
    </source>
</evidence>
<dbReference type="InterPro" id="IPR005835">
    <property type="entry name" value="NTP_transferase_dom"/>
</dbReference>
<comment type="similarity">
    <text evidence="1">Belongs to the mannose-6-phosphate isomerase type 2 family.</text>
</comment>
<organism evidence="10 11">
    <name type="scientific">Uabimicrobium amorphum</name>
    <dbReference type="NCBI Taxonomy" id="2596890"/>
    <lineage>
        <taxon>Bacteria</taxon>
        <taxon>Pseudomonadati</taxon>
        <taxon>Planctomycetota</taxon>
        <taxon>Candidatus Uabimicrobiia</taxon>
        <taxon>Candidatus Uabimicrobiales</taxon>
        <taxon>Candidatus Uabimicrobiaceae</taxon>
        <taxon>Candidatus Uabimicrobium</taxon>
    </lineage>
</organism>
<dbReference type="GO" id="GO:0004475">
    <property type="term" value="F:mannose-1-phosphate guanylyltransferase (GTP) activity"/>
    <property type="evidence" value="ECO:0007669"/>
    <property type="project" value="UniProtKB-EC"/>
</dbReference>
<dbReference type="PANTHER" id="PTHR46390:SF1">
    <property type="entry name" value="MANNOSE-1-PHOSPHATE GUANYLYLTRANSFERASE"/>
    <property type="match status" value="1"/>
</dbReference>
<keyword evidence="11" id="KW-1185">Reference proteome</keyword>
<dbReference type="CDD" id="cd02509">
    <property type="entry name" value="GDP-M1P_Guanylyltransferase"/>
    <property type="match status" value="1"/>
</dbReference>
<evidence type="ECO:0000256" key="7">
    <source>
        <dbReference type="ARBA" id="ARBA00047343"/>
    </source>
</evidence>
<dbReference type="EMBL" id="AP019860">
    <property type="protein sequence ID" value="BBM86007.1"/>
    <property type="molecule type" value="Genomic_DNA"/>
</dbReference>
<evidence type="ECO:0000256" key="6">
    <source>
        <dbReference type="ARBA" id="ARBA00023134"/>
    </source>
</evidence>
<dbReference type="InterPro" id="IPR051161">
    <property type="entry name" value="Mannose-6P_isomerase_type2"/>
</dbReference>
<feature type="domain" description="Nucleotidyl transferase" evidence="8">
    <location>
        <begin position="10"/>
        <end position="283"/>
    </location>
</feature>
<dbReference type="OrthoDB" id="9806359at2"/>
<dbReference type="GO" id="GO:0009298">
    <property type="term" value="P:GDP-mannose biosynthetic process"/>
    <property type="evidence" value="ECO:0007669"/>
    <property type="project" value="TreeGrafter"/>
</dbReference>
<reference evidence="10 11" key="1">
    <citation type="submission" date="2019-08" db="EMBL/GenBank/DDBJ databases">
        <title>Complete genome sequence of Candidatus Uab amorphum.</title>
        <authorList>
            <person name="Shiratori T."/>
            <person name="Suzuki S."/>
            <person name="Kakizawa Y."/>
            <person name="Ishida K."/>
        </authorList>
    </citation>
    <scope>NUCLEOTIDE SEQUENCE [LARGE SCALE GENOMIC DNA]</scope>
    <source>
        <strain evidence="10 11">SRT547</strain>
    </source>
</reference>
<dbReference type="Proteomes" id="UP000326354">
    <property type="component" value="Chromosome"/>
</dbReference>
<name>A0A5S9IQS8_UABAM</name>
<evidence type="ECO:0000256" key="5">
    <source>
        <dbReference type="ARBA" id="ARBA00022741"/>
    </source>
</evidence>
<evidence type="ECO:0000313" key="11">
    <source>
        <dbReference type="Proteomes" id="UP000326354"/>
    </source>
</evidence>
<gene>
    <name evidence="10" type="ORF">UABAM_04393</name>
</gene>
<dbReference type="KEGG" id="uam:UABAM_04393"/>
<dbReference type="PANTHER" id="PTHR46390">
    <property type="entry name" value="MANNOSE-1-PHOSPHATE GUANYLYLTRANSFERASE"/>
    <property type="match status" value="1"/>
</dbReference>
<accession>A0A5S9IQS8</accession>
<dbReference type="SUPFAM" id="SSF159283">
    <property type="entry name" value="Guanosine diphospho-D-mannose pyrophosphorylase/mannose-6-phosphate isomerase linker domain"/>
    <property type="match status" value="1"/>
</dbReference>
<dbReference type="RefSeq" id="WP_151970087.1">
    <property type="nucleotide sequence ID" value="NZ_AP019860.1"/>
</dbReference>
<keyword evidence="6" id="KW-0342">GTP-binding</keyword>
<evidence type="ECO:0000256" key="1">
    <source>
        <dbReference type="ARBA" id="ARBA00006115"/>
    </source>
</evidence>
<dbReference type="EC" id="2.7.7.13" evidence="2"/>
<evidence type="ECO:0000256" key="3">
    <source>
        <dbReference type="ARBA" id="ARBA00022679"/>
    </source>
</evidence>
<dbReference type="InterPro" id="IPR049577">
    <property type="entry name" value="GMPP_N"/>
</dbReference>
<dbReference type="AlphaFoldDB" id="A0A5S9IQS8"/>
<keyword evidence="5" id="KW-0547">Nucleotide-binding</keyword>
<feature type="domain" description="MannoseP isomerase/GMP-like beta-helix" evidence="9">
    <location>
        <begin position="291"/>
        <end position="343"/>
    </location>
</feature>